<evidence type="ECO:0000256" key="4">
    <source>
        <dbReference type="SAM" id="SignalP"/>
    </source>
</evidence>
<gene>
    <name evidence="5" type="ORF">D3872_15155</name>
</gene>
<dbReference type="Gene3D" id="2.40.160.10">
    <property type="entry name" value="Porin"/>
    <property type="match status" value="1"/>
</dbReference>
<dbReference type="Proteomes" id="UP000284006">
    <property type="component" value="Unassembled WGS sequence"/>
</dbReference>
<organism evidence="5 6">
    <name type="scientific">Massilia cavernae</name>
    <dbReference type="NCBI Taxonomy" id="2320864"/>
    <lineage>
        <taxon>Bacteria</taxon>
        <taxon>Pseudomonadati</taxon>
        <taxon>Pseudomonadota</taxon>
        <taxon>Betaproteobacteria</taxon>
        <taxon>Burkholderiales</taxon>
        <taxon>Oxalobacteraceae</taxon>
        <taxon>Telluria group</taxon>
        <taxon>Massilia</taxon>
    </lineage>
</organism>
<evidence type="ECO:0000313" key="5">
    <source>
        <dbReference type="EMBL" id="RJG15047.1"/>
    </source>
</evidence>
<evidence type="ECO:0000313" key="6">
    <source>
        <dbReference type="Proteomes" id="UP000284006"/>
    </source>
</evidence>
<dbReference type="AlphaFoldDB" id="A0A418XRG3"/>
<comment type="caution">
    <text evidence="5">The sequence shown here is derived from an EMBL/GenBank/DDBJ whole genome shotgun (WGS) entry which is preliminary data.</text>
</comment>
<protein>
    <submittedName>
        <fullName evidence="5">Outer membrane porin, OprD family</fullName>
    </submittedName>
</protein>
<keyword evidence="3 4" id="KW-0732">Signal</keyword>
<dbReference type="PANTHER" id="PTHR34596">
    <property type="entry name" value="CHITOPORIN"/>
    <property type="match status" value="1"/>
</dbReference>
<dbReference type="InterPro" id="IPR023614">
    <property type="entry name" value="Porin_dom_sf"/>
</dbReference>
<keyword evidence="6" id="KW-1185">Reference proteome</keyword>
<feature type="signal peptide" evidence="4">
    <location>
        <begin position="1"/>
        <end position="25"/>
    </location>
</feature>
<reference evidence="5 6" key="1">
    <citation type="submission" date="2018-09" db="EMBL/GenBank/DDBJ databases">
        <authorList>
            <person name="Zhu H."/>
        </authorList>
    </citation>
    <scope>NUCLEOTIDE SEQUENCE [LARGE SCALE GENOMIC DNA]</scope>
    <source>
        <strain evidence="5 6">K1S02-61</strain>
    </source>
</reference>
<feature type="chain" id="PRO_5019102273" evidence="4">
    <location>
        <begin position="26"/>
        <end position="458"/>
    </location>
</feature>
<dbReference type="Pfam" id="PF03573">
    <property type="entry name" value="OprD"/>
    <property type="match status" value="1"/>
</dbReference>
<evidence type="ECO:0000256" key="2">
    <source>
        <dbReference type="ARBA" id="ARBA00022448"/>
    </source>
</evidence>
<sequence>MSFTPSDCALALASALASMSFGVAAHEADGVLQSDARQAQPATLSAEPLVPPPTGVMADSSLQLVLRNYADFLSINGVGTLHGWVQGAQANFISGFSGGEIGLGVDASLFGAIKLDGGRGVGDMVHLSRSGGGENRTGWAYLGGYAVKARFGKTVVKYGLQQMENPFLESKDNRALPPTFRGVAAVSELAEGMTFEAGSFDAVSARGRTGVQALSSAYGGTPIERLSYMGTNAVLGSSRVLLYVAQARNVWKQLYASARHSVGTVESTKWTATATMYRTRDQGASLQGPIDGKAYSLALAAQQGASEVALSFQHVMGDQYLDYVQEANGLYLANGMVADYNAPREKSVQLRYLAGGADFGVPGMDVLFWGIAGRSKAPATLFAPVPEASWRDAYWRGGKPVHGAHHELGIKTSYAFNWGEVRGINIAFIALVHRGSAHYVEPSEREYRLTVNVPIKLF</sequence>
<dbReference type="EMBL" id="QYUP01000121">
    <property type="protein sequence ID" value="RJG15047.1"/>
    <property type="molecule type" value="Genomic_DNA"/>
</dbReference>
<dbReference type="OrthoDB" id="6759120at2"/>
<dbReference type="GO" id="GO:0016020">
    <property type="term" value="C:membrane"/>
    <property type="evidence" value="ECO:0007669"/>
    <property type="project" value="InterPro"/>
</dbReference>
<evidence type="ECO:0000256" key="1">
    <source>
        <dbReference type="ARBA" id="ARBA00009075"/>
    </source>
</evidence>
<name>A0A418XRG3_9BURK</name>
<proteinExistence type="inferred from homology"/>
<comment type="similarity">
    <text evidence="1">Belongs to the outer membrane porin (Opr) (TC 1.B.25) family.</text>
</comment>
<dbReference type="InterPro" id="IPR005318">
    <property type="entry name" value="OM_porin_bac"/>
</dbReference>
<dbReference type="PANTHER" id="PTHR34596:SF2">
    <property type="entry name" value="CHITOPORIN"/>
    <property type="match status" value="1"/>
</dbReference>
<evidence type="ECO:0000256" key="3">
    <source>
        <dbReference type="ARBA" id="ARBA00022729"/>
    </source>
</evidence>
<dbReference type="RefSeq" id="WP_119811583.1">
    <property type="nucleotide sequence ID" value="NZ_QYUP01000121.1"/>
</dbReference>
<accession>A0A418XRG3</accession>
<keyword evidence="2" id="KW-0813">Transport</keyword>
<dbReference type="GO" id="GO:0015288">
    <property type="term" value="F:porin activity"/>
    <property type="evidence" value="ECO:0007669"/>
    <property type="project" value="TreeGrafter"/>
</dbReference>